<evidence type="ECO:0000313" key="2">
    <source>
        <dbReference type="EMBL" id="BBY26042.1"/>
    </source>
</evidence>
<feature type="region of interest" description="Disordered" evidence="1">
    <location>
        <begin position="166"/>
        <end position="216"/>
    </location>
</feature>
<organism evidence="2 3">
    <name type="scientific">Mycolicibacterium sediminis</name>
    <dbReference type="NCBI Taxonomy" id="1286180"/>
    <lineage>
        <taxon>Bacteria</taxon>
        <taxon>Bacillati</taxon>
        <taxon>Actinomycetota</taxon>
        <taxon>Actinomycetes</taxon>
        <taxon>Mycobacteriales</taxon>
        <taxon>Mycobacteriaceae</taxon>
        <taxon>Mycolicibacterium</taxon>
    </lineage>
</organism>
<dbReference type="AlphaFoldDB" id="A0A7I7QIH7"/>
<evidence type="ECO:0000256" key="1">
    <source>
        <dbReference type="SAM" id="MobiDB-lite"/>
    </source>
</evidence>
<keyword evidence="3" id="KW-1185">Reference proteome</keyword>
<reference evidence="2 3" key="1">
    <citation type="journal article" date="2019" name="Emerg. Microbes Infect.">
        <title>Comprehensive subspecies identification of 175 nontuberculous mycobacteria species based on 7547 genomic profiles.</title>
        <authorList>
            <person name="Matsumoto Y."/>
            <person name="Kinjo T."/>
            <person name="Motooka D."/>
            <person name="Nabeya D."/>
            <person name="Jung N."/>
            <person name="Uechi K."/>
            <person name="Horii T."/>
            <person name="Iida T."/>
            <person name="Fujita J."/>
            <person name="Nakamura S."/>
        </authorList>
    </citation>
    <scope>NUCLEOTIDE SEQUENCE [LARGE SCALE GENOMIC DNA]</scope>
    <source>
        <strain evidence="2 3">JCM 17899</strain>
    </source>
</reference>
<protein>
    <submittedName>
        <fullName evidence="2">Uncharacterized protein</fullName>
    </submittedName>
</protein>
<sequence>MTTSAAFATDSGAVVSADWATGAARRVLAAGSTSGVSASTVDREAVVGPATSAADPAAPPDVVVVGLMPRSLDDLAGLDLMLGFPEEVASEAGPDLGCELPVGVSDVALPETPVFVRALTVPVVTGLGVRSVRAAPAVDVCGEVDFGPAGLGAPWVAPGAPVAEAPGALTDASDPLPSSARATPCPVTSAVPTPSAIASPPTRPTCVAAPIPLPRS</sequence>
<evidence type="ECO:0000313" key="3">
    <source>
        <dbReference type="Proteomes" id="UP000467193"/>
    </source>
</evidence>
<gene>
    <name evidence="2" type="ORF">MSEDJ_01380</name>
</gene>
<dbReference type="Proteomes" id="UP000467193">
    <property type="component" value="Chromosome"/>
</dbReference>
<proteinExistence type="predicted"/>
<dbReference type="EMBL" id="AP022588">
    <property type="protein sequence ID" value="BBY26042.1"/>
    <property type="molecule type" value="Genomic_DNA"/>
</dbReference>
<dbReference type="KEGG" id="msei:MSEDJ_01380"/>
<name>A0A7I7QIH7_9MYCO</name>
<accession>A0A7I7QIH7</accession>